<evidence type="ECO:0000259" key="5">
    <source>
        <dbReference type="Pfam" id="PF08531"/>
    </source>
</evidence>
<dbReference type="InterPro" id="IPR035396">
    <property type="entry name" value="Bac_rhamnosid6H"/>
</dbReference>
<evidence type="ECO:0000259" key="4">
    <source>
        <dbReference type="Pfam" id="PF05592"/>
    </source>
</evidence>
<protein>
    <recommendedName>
        <fullName evidence="2">alpha-L-rhamnosidase</fullName>
        <ecNumber evidence="2">3.2.1.40</ecNumber>
    </recommendedName>
</protein>
<dbReference type="Pfam" id="PF05592">
    <property type="entry name" value="Bac_rhamnosid"/>
    <property type="match status" value="1"/>
</dbReference>
<dbReference type="Pfam" id="PF17389">
    <property type="entry name" value="Bac_rhamnosid6H"/>
    <property type="match status" value="1"/>
</dbReference>
<dbReference type="SUPFAM" id="SSF48208">
    <property type="entry name" value="Six-hairpin glycosidases"/>
    <property type="match status" value="1"/>
</dbReference>
<evidence type="ECO:0000313" key="8">
    <source>
        <dbReference type="EMBL" id="KAA6336482.1"/>
    </source>
</evidence>
<dbReference type="InterPro" id="IPR013737">
    <property type="entry name" value="Bac_rhamnosid_N"/>
</dbReference>
<feature type="domain" description="Bacterial alpha-L-rhamnosidase N-terminal" evidence="5">
    <location>
        <begin position="171"/>
        <end position="341"/>
    </location>
</feature>
<dbReference type="InterPro" id="IPR008902">
    <property type="entry name" value="Rhamnosid_concanavalin"/>
</dbReference>
<name>A0A5J4RSQ0_9ZZZZ</name>
<dbReference type="Pfam" id="PF08531">
    <property type="entry name" value="Bac_rhamnosid_N"/>
    <property type="match status" value="1"/>
</dbReference>
<evidence type="ECO:0000256" key="1">
    <source>
        <dbReference type="ARBA" id="ARBA00001445"/>
    </source>
</evidence>
<dbReference type="Pfam" id="PF25788">
    <property type="entry name" value="Ig_Rha78A_N"/>
    <property type="match status" value="1"/>
</dbReference>
<dbReference type="PANTHER" id="PTHR33307">
    <property type="entry name" value="ALPHA-RHAMNOSIDASE (EUROFUNG)"/>
    <property type="match status" value="1"/>
</dbReference>
<proteinExistence type="predicted"/>
<evidence type="ECO:0000259" key="6">
    <source>
        <dbReference type="Pfam" id="PF17389"/>
    </source>
</evidence>
<dbReference type="AlphaFoldDB" id="A0A5J4RSQ0"/>
<dbReference type="InterPro" id="IPR008928">
    <property type="entry name" value="6-hairpin_glycosidase_sf"/>
</dbReference>
<comment type="catalytic activity">
    <reaction evidence="1">
        <text>Hydrolysis of terminal non-reducing alpha-L-rhamnose residues in alpha-L-rhamnosides.</text>
        <dbReference type="EC" id="3.2.1.40"/>
    </reaction>
</comment>
<accession>A0A5J4RSQ0</accession>
<dbReference type="Pfam" id="PF17390">
    <property type="entry name" value="Bac_rhamnosid_C"/>
    <property type="match status" value="1"/>
</dbReference>
<evidence type="ECO:0000256" key="3">
    <source>
        <dbReference type="ARBA" id="ARBA00022801"/>
    </source>
</evidence>
<dbReference type="GO" id="GO:0005975">
    <property type="term" value="P:carbohydrate metabolic process"/>
    <property type="evidence" value="ECO:0007669"/>
    <property type="project" value="InterPro"/>
</dbReference>
<keyword evidence="3" id="KW-0378">Hydrolase</keyword>
<evidence type="ECO:0000259" key="7">
    <source>
        <dbReference type="Pfam" id="PF17390"/>
    </source>
</evidence>
<dbReference type="InterPro" id="IPR012341">
    <property type="entry name" value="6hp_glycosidase-like_sf"/>
</dbReference>
<sequence>MKNLVVICSLLCLCFNPLHAKNTLVVSDLQCEHLTDPLGIDVETPRFSWKIDDPANIRGQRQTAYRILVASHPDKLNRNKADIWDSGIIRYSQESQLIAYGGAKLQSGSDYYWKVIVYDRNRRASDWSHIARFSTGLFNRTDWKGQWIKHPTAQAKQHTWFRKHLTVTDHASSAFMYVASTGYHELYVNGHKVDERVLAPVLARIDKRVLYVTYDVSSFLKKGDNVIALWFAPGWSHYSSFTSAVDQALLVQLNGKTTQGDTFALHSDETWRCAESYSRHNGNFQLFDMGGEETNGRFYTTDWNRIAFDDSQWVMAKQVYPLKNGNEPILSAQMTDPSRIIETVVPVSITDTIPGTWKADMGKIFTGFVEARFDGLNAGDTVSIQISDRPEKIDFFHQNHIYIARGENGETYRNRFNYFSGRYIHFTGLKQPPKLSEITSYAVTSAPKRTGYFESSNAMFNQMYNIDRWTYEMCTTEGYTGDCPNRERIGYGSEGGWQTTWGTGLPCFAAGAFYIKNVRDWSDALYPNGRMNHATPQSMDMAGSVLYGSANMNIAWEHYLAYGDKKILEEAYNAGKQWLDFLNEHISDGLLAPYAGKGYMFLGDWVGPGYRLEMGNTARAHFFNNCVYAMSLDYYIKIAEAINHNDETDTYLKRLQTLRRNIHERYFDPFLNSYLNGDQVRTTFALYAGVVPNDLIPVVLKHLEEDMTGEHPYFDIGAPSRYAYFKVLLANPHLHNIVAGIVSKTTSPGYGYFLSQGETTWPEVWEWDTHSSRVHTSFVGISSWFVKGLAGIEPDSYAPGYRSFTIRPNVVQNLTYAKAGIESPYGLIESGWRKEGNAIIYDITVPVGSEAHIYLPAKLSKIKEGGQSLTRVTGIKVTEEKDDSVLINAESGKYRFEVVSGN</sequence>
<dbReference type="InterPro" id="IPR016007">
    <property type="entry name" value="Alpha_rhamnosid"/>
</dbReference>
<dbReference type="InterPro" id="IPR013783">
    <property type="entry name" value="Ig-like_fold"/>
</dbReference>
<dbReference type="Gene3D" id="1.50.10.10">
    <property type="match status" value="1"/>
</dbReference>
<feature type="domain" description="Alpha-L-rhamnosidase concanavalin-like" evidence="4">
    <location>
        <begin position="354"/>
        <end position="443"/>
    </location>
</feature>
<dbReference type="PANTHER" id="PTHR33307:SF6">
    <property type="entry name" value="ALPHA-RHAMNOSIDASE (EUROFUNG)-RELATED"/>
    <property type="match status" value="1"/>
</dbReference>
<gene>
    <name evidence="8" type="ORF">EZS27_015356</name>
</gene>
<comment type="caution">
    <text evidence="8">The sequence shown here is derived from an EMBL/GenBank/DDBJ whole genome shotgun (WGS) entry which is preliminary data.</text>
</comment>
<reference evidence="8" key="1">
    <citation type="submission" date="2019-03" db="EMBL/GenBank/DDBJ databases">
        <title>Single cell metagenomics reveals metabolic interactions within the superorganism composed of flagellate Streblomastix strix and complex community of Bacteroidetes bacteria on its surface.</title>
        <authorList>
            <person name="Treitli S.C."/>
            <person name="Kolisko M."/>
            <person name="Husnik F."/>
            <person name="Keeling P."/>
            <person name="Hampl V."/>
        </authorList>
    </citation>
    <scope>NUCLEOTIDE SEQUENCE</scope>
    <source>
        <strain evidence="8">STM</strain>
    </source>
</reference>
<dbReference type="Gene3D" id="2.60.40.10">
    <property type="entry name" value="Immunoglobulins"/>
    <property type="match status" value="1"/>
</dbReference>
<organism evidence="8">
    <name type="scientific">termite gut metagenome</name>
    <dbReference type="NCBI Taxonomy" id="433724"/>
    <lineage>
        <taxon>unclassified sequences</taxon>
        <taxon>metagenomes</taxon>
        <taxon>organismal metagenomes</taxon>
    </lineage>
</organism>
<dbReference type="InterPro" id="IPR035398">
    <property type="entry name" value="Bac_rhamnosid_C"/>
</dbReference>
<dbReference type="InterPro" id="IPR008979">
    <property type="entry name" value="Galactose-bd-like_sf"/>
</dbReference>
<dbReference type="EMBL" id="SNRY01000787">
    <property type="protein sequence ID" value="KAA6336482.1"/>
    <property type="molecule type" value="Genomic_DNA"/>
</dbReference>
<dbReference type="Gene3D" id="2.60.120.260">
    <property type="entry name" value="Galactose-binding domain-like"/>
    <property type="match status" value="2"/>
</dbReference>
<dbReference type="Gene3D" id="2.60.420.10">
    <property type="entry name" value="Maltose phosphorylase, domain 3"/>
    <property type="match status" value="1"/>
</dbReference>
<dbReference type="EC" id="3.2.1.40" evidence="2"/>
<dbReference type="GO" id="GO:0030596">
    <property type="term" value="F:alpha-L-rhamnosidase activity"/>
    <property type="evidence" value="ECO:0007669"/>
    <property type="project" value="UniProtKB-EC"/>
</dbReference>
<feature type="domain" description="Alpha-L-rhamnosidase C-terminal" evidence="7">
    <location>
        <begin position="791"/>
        <end position="862"/>
    </location>
</feature>
<evidence type="ECO:0000256" key="2">
    <source>
        <dbReference type="ARBA" id="ARBA00012652"/>
    </source>
</evidence>
<dbReference type="SUPFAM" id="SSF49785">
    <property type="entry name" value="Galactose-binding domain-like"/>
    <property type="match status" value="1"/>
</dbReference>
<feature type="domain" description="Alpha-L-rhamnosidase six-hairpin glycosidase" evidence="6">
    <location>
        <begin position="448"/>
        <end position="787"/>
    </location>
</feature>